<dbReference type="PROSITE" id="PS50097">
    <property type="entry name" value="BTB"/>
    <property type="match status" value="1"/>
</dbReference>
<keyword evidence="4" id="KW-1185">Reference proteome</keyword>
<dbReference type="Proteomes" id="UP001175261">
    <property type="component" value="Unassembled WGS sequence"/>
</dbReference>
<dbReference type="CDD" id="cd18186">
    <property type="entry name" value="BTB_POZ_ZBTB_KLHL-like"/>
    <property type="match status" value="1"/>
</dbReference>
<sequence>MVSQPRKRQRTGQAVGDDKPSLLLSDNRTAWLVSSEDQTIELIAKDESLMVHKAVLTNSSEYFQSAFKKPFAESKGTVTFSDIEPKYLALFVGVAYQHAALVPATAPTQSEAPQTKLNHACIKDFVEVYKLCDRFICHDMTRYIDKCLDVAMLDGHRAMFLDTGDPLHKQMMRNFADGYEALELVHTEQARIATRLLTLFCGAIKYSTWAESMDEIVDRPRFVAEVTKRFATKLSELSRTRKFSRREIRH</sequence>
<evidence type="ECO:0000256" key="1">
    <source>
        <dbReference type="SAM" id="MobiDB-lite"/>
    </source>
</evidence>
<dbReference type="SUPFAM" id="SSF54695">
    <property type="entry name" value="POZ domain"/>
    <property type="match status" value="1"/>
</dbReference>
<feature type="domain" description="BTB" evidence="2">
    <location>
        <begin position="38"/>
        <end position="104"/>
    </location>
</feature>
<organism evidence="3 4">
    <name type="scientific">Sarocladium strictum</name>
    <name type="common">Black bundle disease fungus</name>
    <name type="synonym">Acremonium strictum</name>
    <dbReference type="NCBI Taxonomy" id="5046"/>
    <lineage>
        <taxon>Eukaryota</taxon>
        <taxon>Fungi</taxon>
        <taxon>Dikarya</taxon>
        <taxon>Ascomycota</taxon>
        <taxon>Pezizomycotina</taxon>
        <taxon>Sordariomycetes</taxon>
        <taxon>Hypocreomycetidae</taxon>
        <taxon>Hypocreales</taxon>
        <taxon>Sarocladiaceae</taxon>
        <taxon>Sarocladium</taxon>
    </lineage>
</organism>
<dbReference type="AlphaFoldDB" id="A0AA39G9C4"/>
<evidence type="ECO:0000259" key="2">
    <source>
        <dbReference type="PROSITE" id="PS50097"/>
    </source>
</evidence>
<dbReference type="Pfam" id="PF00651">
    <property type="entry name" value="BTB"/>
    <property type="match status" value="1"/>
</dbReference>
<name>A0AA39G9C4_SARSR</name>
<comment type="caution">
    <text evidence="3">The sequence shown here is derived from an EMBL/GenBank/DDBJ whole genome shotgun (WGS) entry which is preliminary data.</text>
</comment>
<gene>
    <name evidence="3" type="ORF">NLU13_8985</name>
</gene>
<dbReference type="Gene3D" id="3.30.710.10">
    <property type="entry name" value="Potassium Channel Kv1.1, Chain A"/>
    <property type="match status" value="1"/>
</dbReference>
<protein>
    <recommendedName>
        <fullName evidence="2">BTB domain-containing protein</fullName>
    </recommendedName>
</protein>
<feature type="region of interest" description="Disordered" evidence="1">
    <location>
        <begin position="1"/>
        <end position="20"/>
    </location>
</feature>
<dbReference type="SMART" id="SM00225">
    <property type="entry name" value="BTB"/>
    <property type="match status" value="1"/>
</dbReference>
<dbReference type="InterPro" id="IPR000210">
    <property type="entry name" value="BTB/POZ_dom"/>
</dbReference>
<dbReference type="EMBL" id="JAPDFR010000009">
    <property type="protein sequence ID" value="KAK0383070.1"/>
    <property type="molecule type" value="Genomic_DNA"/>
</dbReference>
<accession>A0AA39G9C4</accession>
<feature type="compositionally biased region" description="Basic residues" evidence="1">
    <location>
        <begin position="1"/>
        <end position="10"/>
    </location>
</feature>
<evidence type="ECO:0000313" key="4">
    <source>
        <dbReference type="Proteomes" id="UP001175261"/>
    </source>
</evidence>
<dbReference type="InterPro" id="IPR011333">
    <property type="entry name" value="SKP1/BTB/POZ_sf"/>
</dbReference>
<reference evidence="3" key="1">
    <citation type="submission" date="2022-10" db="EMBL/GenBank/DDBJ databases">
        <title>Determination and structural analysis of whole genome sequence of Sarocladium strictum F4-1.</title>
        <authorList>
            <person name="Hu L."/>
            <person name="Jiang Y."/>
        </authorList>
    </citation>
    <scope>NUCLEOTIDE SEQUENCE</scope>
    <source>
        <strain evidence="3">F4-1</strain>
    </source>
</reference>
<proteinExistence type="predicted"/>
<evidence type="ECO:0000313" key="3">
    <source>
        <dbReference type="EMBL" id="KAK0383070.1"/>
    </source>
</evidence>